<gene>
    <name evidence="3" type="ORF">BFL28_10610</name>
</gene>
<proteinExistence type="predicted"/>
<feature type="domain" description="Ubiquitin-activating enzyme E1 FCCH" evidence="2">
    <location>
        <begin position="110"/>
        <end position="170"/>
    </location>
</feature>
<organism evidence="3 4">
    <name type="scientific">Sphingomonas turrisvirgatae</name>
    <dbReference type="NCBI Taxonomy" id="1888892"/>
    <lineage>
        <taxon>Bacteria</taxon>
        <taxon>Pseudomonadati</taxon>
        <taxon>Pseudomonadota</taxon>
        <taxon>Alphaproteobacteria</taxon>
        <taxon>Sphingomonadales</taxon>
        <taxon>Sphingomonadaceae</taxon>
        <taxon>Sphingomonas</taxon>
    </lineage>
</organism>
<evidence type="ECO:0000313" key="4">
    <source>
        <dbReference type="Proteomes" id="UP000094487"/>
    </source>
</evidence>
<protein>
    <recommendedName>
        <fullName evidence="2">Ubiquitin-activating enzyme E1 FCCH domain-containing protein</fullName>
    </recommendedName>
</protein>
<evidence type="ECO:0000313" key="3">
    <source>
        <dbReference type="EMBL" id="ODP39256.1"/>
    </source>
</evidence>
<dbReference type="AlphaFoldDB" id="A0A1E3LZM2"/>
<feature type="region of interest" description="Disordered" evidence="1">
    <location>
        <begin position="164"/>
        <end position="210"/>
    </location>
</feature>
<sequence length="210" mass="22550">MRFPLVNFAKGEVSDDIISRFDVQAYASAVKRARNVKVKKYGGLEKRPGTRFVAEVKDASQPVRLFPFQFSLTQTYALEMGQGYMRVAANGGLVLEERLTIEAITNGNPAVVTAAFHGFETGDEVFFDGIEGMTELNGRILPVTVLSDSTFSVPVNATGYGAFTADTGGITRTEEPAPPPPPPPVPDPVPPPPPPPTGGGGGRRYFDYDV</sequence>
<name>A0A1E3LZM2_9SPHN</name>
<dbReference type="STRING" id="1888892.BFL28_10610"/>
<keyword evidence="4" id="KW-1185">Reference proteome</keyword>
<dbReference type="Proteomes" id="UP000094487">
    <property type="component" value="Unassembled WGS sequence"/>
</dbReference>
<evidence type="ECO:0000256" key="1">
    <source>
        <dbReference type="SAM" id="MobiDB-lite"/>
    </source>
</evidence>
<evidence type="ECO:0000259" key="2">
    <source>
        <dbReference type="Pfam" id="PF16190"/>
    </source>
</evidence>
<accession>A0A1E3LZM2</accession>
<dbReference type="OrthoDB" id="5438497at2"/>
<feature type="compositionally biased region" description="Pro residues" evidence="1">
    <location>
        <begin position="176"/>
        <end position="197"/>
    </location>
</feature>
<dbReference type="Gene3D" id="2.40.30.180">
    <property type="entry name" value="Ubiquitin-activating enzyme E1, FCCH domain"/>
    <property type="match status" value="1"/>
</dbReference>
<dbReference type="RefSeq" id="WP_069319028.1">
    <property type="nucleotide sequence ID" value="NZ_MDDS01000006.1"/>
</dbReference>
<dbReference type="Pfam" id="PF16190">
    <property type="entry name" value="E1_FCCH"/>
    <property type="match status" value="1"/>
</dbReference>
<dbReference type="InterPro" id="IPR032418">
    <property type="entry name" value="E1_FCCH"/>
</dbReference>
<dbReference type="EMBL" id="MDDS01000006">
    <property type="protein sequence ID" value="ODP39256.1"/>
    <property type="molecule type" value="Genomic_DNA"/>
</dbReference>
<comment type="caution">
    <text evidence="3">The sequence shown here is derived from an EMBL/GenBank/DDBJ whole genome shotgun (WGS) entry which is preliminary data.</text>
</comment>
<reference evidence="3 4" key="1">
    <citation type="submission" date="2016-08" db="EMBL/GenBank/DDBJ databases">
        <title>Draft genome of the agarase producing Sphingomonas sp. MCT13.</title>
        <authorList>
            <person name="D'Andrea M.M."/>
            <person name="Rossolini G.M."/>
            <person name="Thaller M.C."/>
        </authorList>
    </citation>
    <scope>NUCLEOTIDE SEQUENCE [LARGE SCALE GENOMIC DNA]</scope>
    <source>
        <strain evidence="3 4">MCT13</strain>
    </source>
</reference>
<dbReference type="InterPro" id="IPR042302">
    <property type="entry name" value="E1_FCCH_sf"/>
</dbReference>